<evidence type="ECO:0000256" key="1">
    <source>
        <dbReference type="ARBA" id="ARBA00000707"/>
    </source>
</evidence>
<evidence type="ECO:0000256" key="4">
    <source>
        <dbReference type="ARBA" id="ARBA00022786"/>
    </source>
</evidence>
<gene>
    <name evidence="11" type="ORF">KFL_003190030</name>
</gene>
<evidence type="ECO:0000256" key="8">
    <source>
        <dbReference type="RuleBase" id="RU361215"/>
    </source>
</evidence>
<comment type="catalytic activity">
    <reaction evidence="1 7 8">
        <text>Thiol-dependent hydrolysis of ester, thioester, amide, peptide and isopeptide bonds formed by the C-terminal Gly of ubiquitin (a 76-residue protein attached to proteins as an intracellular targeting signal).</text>
        <dbReference type="EC" id="3.4.19.12"/>
    </reaction>
</comment>
<keyword evidence="6 7" id="KW-0788">Thiol protease</keyword>
<dbReference type="GO" id="GO:0006511">
    <property type="term" value="P:ubiquitin-dependent protein catabolic process"/>
    <property type="evidence" value="ECO:0007669"/>
    <property type="project" value="UniProtKB-UniRule"/>
</dbReference>
<evidence type="ECO:0000259" key="10">
    <source>
        <dbReference type="PROSITE" id="PS52048"/>
    </source>
</evidence>
<keyword evidence="12" id="KW-1185">Reference proteome</keyword>
<dbReference type="PANTHER" id="PTHR10589:SF17">
    <property type="entry name" value="UBIQUITIN CARBOXYL-TERMINAL HYDROLASE"/>
    <property type="match status" value="1"/>
</dbReference>
<dbReference type="EMBL" id="DF237268">
    <property type="protein sequence ID" value="GAQ86892.1"/>
    <property type="molecule type" value="Genomic_DNA"/>
</dbReference>
<keyword evidence="3 7" id="KW-0645">Protease</keyword>
<dbReference type="InterPro" id="IPR038765">
    <property type="entry name" value="Papain-like_cys_pep_sf"/>
</dbReference>
<evidence type="ECO:0000256" key="2">
    <source>
        <dbReference type="ARBA" id="ARBA00009326"/>
    </source>
</evidence>
<dbReference type="InterPro" id="IPR001578">
    <property type="entry name" value="Peptidase_C12_UCH"/>
</dbReference>
<proteinExistence type="inferred from homology"/>
<dbReference type="CDD" id="cd09616">
    <property type="entry name" value="Peptidase_C12_UCH_L1_L3"/>
    <property type="match status" value="1"/>
</dbReference>
<evidence type="ECO:0000313" key="12">
    <source>
        <dbReference type="Proteomes" id="UP000054558"/>
    </source>
</evidence>
<feature type="site" description="Transition state stabilizer" evidence="7">
    <location>
        <position position="94"/>
    </location>
</feature>
<feature type="active site" description="Nucleophile" evidence="7">
    <location>
        <position position="100"/>
    </location>
</feature>
<feature type="site" description="Important for enzyme activity" evidence="7">
    <location>
        <position position="189"/>
    </location>
</feature>
<dbReference type="STRING" id="105231.A0A1Y1IAB0"/>
<dbReference type="InterPro" id="IPR036959">
    <property type="entry name" value="Peptidase_C12_UCH_sf"/>
</dbReference>
<evidence type="ECO:0000256" key="5">
    <source>
        <dbReference type="ARBA" id="ARBA00022801"/>
    </source>
</evidence>
<accession>A0A1Y1IAB0</accession>
<dbReference type="EC" id="3.4.19.12" evidence="8"/>
<reference evidence="11 12" key="1">
    <citation type="journal article" date="2014" name="Nat. Commun.">
        <title>Klebsormidium flaccidum genome reveals primary factors for plant terrestrial adaptation.</title>
        <authorList>
            <person name="Hori K."/>
            <person name="Maruyama F."/>
            <person name="Fujisawa T."/>
            <person name="Togashi T."/>
            <person name="Yamamoto N."/>
            <person name="Seo M."/>
            <person name="Sato S."/>
            <person name="Yamada T."/>
            <person name="Mori H."/>
            <person name="Tajima N."/>
            <person name="Moriyama T."/>
            <person name="Ikeuchi M."/>
            <person name="Watanabe M."/>
            <person name="Wada H."/>
            <person name="Kobayashi K."/>
            <person name="Saito M."/>
            <person name="Masuda T."/>
            <person name="Sasaki-Sekimoto Y."/>
            <person name="Mashiguchi K."/>
            <person name="Awai K."/>
            <person name="Shimojima M."/>
            <person name="Masuda S."/>
            <person name="Iwai M."/>
            <person name="Nobusawa T."/>
            <person name="Narise T."/>
            <person name="Kondo S."/>
            <person name="Saito H."/>
            <person name="Sato R."/>
            <person name="Murakawa M."/>
            <person name="Ihara Y."/>
            <person name="Oshima-Yamada Y."/>
            <person name="Ohtaka K."/>
            <person name="Satoh M."/>
            <person name="Sonobe K."/>
            <person name="Ishii M."/>
            <person name="Ohtani R."/>
            <person name="Kanamori-Sato M."/>
            <person name="Honoki R."/>
            <person name="Miyazaki D."/>
            <person name="Mochizuki H."/>
            <person name="Umetsu J."/>
            <person name="Higashi K."/>
            <person name="Shibata D."/>
            <person name="Kamiya Y."/>
            <person name="Sato N."/>
            <person name="Nakamura Y."/>
            <person name="Tabata S."/>
            <person name="Ida S."/>
            <person name="Kurokawa K."/>
            <person name="Ohta H."/>
        </authorList>
    </citation>
    <scope>NUCLEOTIDE SEQUENCE [LARGE SCALE GENOMIC DNA]</scope>
    <source>
        <strain evidence="11 12">NIES-2285</strain>
    </source>
</reference>
<comment type="similarity">
    <text evidence="2 7 8">Belongs to the peptidase C12 family.</text>
</comment>
<evidence type="ECO:0000256" key="9">
    <source>
        <dbReference type="SAM" id="MobiDB-lite"/>
    </source>
</evidence>
<dbReference type="PANTHER" id="PTHR10589">
    <property type="entry name" value="UBIQUITIN CARBOXYL-TERMINAL HYDROLASE"/>
    <property type="match status" value="1"/>
</dbReference>
<dbReference type="Gene3D" id="3.40.532.10">
    <property type="entry name" value="Peptidase C12, ubiquitin carboxyl-terminal hydrolase"/>
    <property type="match status" value="1"/>
</dbReference>
<dbReference type="FunFam" id="3.40.532.10:FF:000006">
    <property type="entry name" value="Ubiquitin carboxyl-terminal hydrolase"/>
    <property type="match status" value="1"/>
</dbReference>
<sequence>MEEDTGRKWLPLEANPDVMNDFARRLGAPPSAAFHDVFGLDPDLLAMVPQPVRAVLLLFPITEQSDAADADEIKDLAASSAGAGAGQSVYFLRQTVGNACGTIGLLHALLNNAEAVPPGHGSYLERFKEKTAAMSPMERAHFLEEDQELEGAHESAASTGDTQAPDRHDPVNLHFVCFVEKQGTLYELDGRKPFPIPHGPSSPSTLLQDSAKVVQKSIARSSDALNFNVIALGGANEDM</sequence>
<dbReference type="GO" id="GO:0005737">
    <property type="term" value="C:cytoplasm"/>
    <property type="evidence" value="ECO:0000318"/>
    <property type="project" value="GO_Central"/>
</dbReference>
<evidence type="ECO:0000256" key="7">
    <source>
        <dbReference type="PROSITE-ProRule" id="PRU01393"/>
    </source>
</evidence>
<dbReference type="Pfam" id="PF01088">
    <property type="entry name" value="Peptidase_C12"/>
    <property type="match status" value="1"/>
</dbReference>
<evidence type="ECO:0000256" key="6">
    <source>
        <dbReference type="ARBA" id="ARBA00022807"/>
    </source>
</evidence>
<dbReference type="GO" id="GO:0030163">
    <property type="term" value="P:protein catabolic process"/>
    <property type="evidence" value="ECO:0000318"/>
    <property type="project" value="GO_Central"/>
</dbReference>
<feature type="active site" description="Proton donor" evidence="7">
    <location>
        <position position="174"/>
    </location>
</feature>
<dbReference type="PRINTS" id="PR00707">
    <property type="entry name" value="UBCTHYDRLASE"/>
</dbReference>
<dbReference type="GO" id="GO:0004843">
    <property type="term" value="F:cysteine-type deubiquitinase activity"/>
    <property type="evidence" value="ECO:0000318"/>
    <property type="project" value="GO_Central"/>
</dbReference>
<protein>
    <recommendedName>
        <fullName evidence="8">Ubiquitin carboxyl-terminal hydrolase</fullName>
        <ecNumber evidence="8">3.4.19.12</ecNumber>
    </recommendedName>
</protein>
<feature type="domain" description="UCH catalytic" evidence="10">
    <location>
        <begin position="8"/>
        <end position="234"/>
    </location>
</feature>
<dbReference type="SUPFAM" id="SSF54001">
    <property type="entry name" value="Cysteine proteinases"/>
    <property type="match status" value="1"/>
</dbReference>
<name>A0A1Y1IAB0_KLENI</name>
<keyword evidence="5 7" id="KW-0378">Hydrolase</keyword>
<dbReference type="OrthoDB" id="427186at2759"/>
<dbReference type="Proteomes" id="UP000054558">
    <property type="component" value="Unassembled WGS sequence"/>
</dbReference>
<dbReference type="AlphaFoldDB" id="A0A1Y1IAB0"/>
<keyword evidence="4 7" id="KW-0833">Ubl conjugation pathway</keyword>
<feature type="region of interest" description="Disordered" evidence="9">
    <location>
        <begin position="146"/>
        <end position="167"/>
    </location>
</feature>
<dbReference type="OMA" id="IDLHYVC"/>
<dbReference type="PROSITE" id="PS52048">
    <property type="entry name" value="UCH_DOMAIN"/>
    <property type="match status" value="1"/>
</dbReference>
<evidence type="ECO:0000313" key="11">
    <source>
        <dbReference type="EMBL" id="GAQ86892.1"/>
    </source>
</evidence>
<evidence type="ECO:0000256" key="3">
    <source>
        <dbReference type="ARBA" id="ARBA00022670"/>
    </source>
</evidence>
<organism evidence="11 12">
    <name type="scientific">Klebsormidium nitens</name>
    <name type="common">Green alga</name>
    <name type="synonym">Ulothrix nitens</name>
    <dbReference type="NCBI Taxonomy" id="105231"/>
    <lineage>
        <taxon>Eukaryota</taxon>
        <taxon>Viridiplantae</taxon>
        <taxon>Streptophyta</taxon>
        <taxon>Klebsormidiophyceae</taxon>
        <taxon>Klebsormidiales</taxon>
        <taxon>Klebsormidiaceae</taxon>
        <taxon>Klebsormidium</taxon>
    </lineage>
</organism>